<gene>
    <name evidence="1" type="ORF">BDV29DRAFT_159519</name>
</gene>
<evidence type="ECO:0000313" key="1">
    <source>
        <dbReference type="EMBL" id="KAB8071425.1"/>
    </source>
</evidence>
<dbReference type="EMBL" id="ML732273">
    <property type="protein sequence ID" value="KAB8071425.1"/>
    <property type="molecule type" value="Genomic_DNA"/>
</dbReference>
<dbReference type="Proteomes" id="UP000326565">
    <property type="component" value="Unassembled WGS sequence"/>
</dbReference>
<dbReference type="OrthoDB" id="4158087at2759"/>
<proteinExistence type="predicted"/>
<name>A0A5N5WUI2_9EURO</name>
<keyword evidence="2" id="KW-1185">Reference proteome</keyword>
<protein>
    <submittedName>
        <fullName evidence="1">Uncharacterized protein</fullName>
    </submittedName>
</protein>
<organism evidence="1 2">
    <name type="scientific">Aspergillus leporis</name>
    <dbReference type="NCBI Taxonomy" id="41062"/>
    <lineage>
        <taxon>Eukaryota</taxon>
        <taxon>Fungi</taxon>
        <taxon>Dikarya</taxon>
        <taxon>Ascomycota</taxon>
        <taxon>Pezizomycotina</taxon>
        <taxon>Eurotiomycetes</taxon>
        <taxon>Eurotiomycetidae</taxon>
        <taxon>Eurotiales</taxon>
        <taxon>Aspergillaceae</taxon>
        <taxon>Aspergillus</taxon>
        <taxon>Aspergillus subgen. Circumdati</taxon>
    </lineage>
</organism>
<dbReference type="AlphaFoldDB" id="A0A5N5WUI2"/>
<sequence>MATALLCLDNLVSKSEGKLRAMRHASHTFRLLQPNINRQSAVTDLAITAVISMAQYEHQQQSPTREMLRVDLEYALQLGSPNMFRLEEAETGCMGMTQFASVCLQSDHEEYLPISQQYLFKALPIHLRDLLLDVLFLVSVLNNAMTGISSKNGRY</sequence>
<evidence type="ECO:0000313" key="2">
    <source>
        <dbReference type="Proteomes" id="UP000326565"/>
    </source>
</evidence>
<reference evidence="1 2" key="1">
    <citation type="submission" date="2019-04" db="EMBL/GenBank/DDBJ databases">
        <title>Friends and foes A comparative genomics study of 23 Aspergillus species from section Flavi.</title>
        <authorList>
            <consortium name="DOE Joint Genome Institute"/>
            <person name="Kjaerbolling I."/>
            <person name="Vesth T."/>
            <person name="Frisvad J.C."/>
            <person name="Nybo J.L."/>
            <person name="Theobald S."/>
            <person name="Kildgaard S."/>
            <person name="Isbrandt T."/>
            <person name="Kuo A."/>
            <person name="Sato A."/>
            <person name="Lyhne E.K."/>
            <person name="Kogle M.E."/>
            <person name="Wiebenga A."/>
            <person name="Kun R.S."/>
            <person name="Lubbers R.J."/>
            <person name="Makela M.R."/>
            <person name="Barry K."/>
            <person name="Chovatia M."/>
            <person name="Clum A."/>
            <person name="Daum C."/>
            <person name="Haridas S."/>
            <person name="He G."/>
            <person name="LaButti K."/>
            <person name="Lipzen A."/>
            <person name="Mondo S."/>
            <person name="Riley R."/>
            <person name="Salamov A."/>
            <person name="Simmons B.A."/>
            <person name="Magnuson J.K."/>
            <person name="Henrissat B."/>
            <person name="Mortensen U.H."/>
            <person name="Larsen T.O."/>
            <person name="Devries R.P."/>
            <person name="Grigoriev I.V."/>
            <person name="Machida M."/>
            <person name="Baker S.E."/>
            <person name="Andersen M.R."/>
        </authorList>
    </citation>
    <scope>NUCLEOTIDE SEQUENCE [LARGE SCALE GENOMIC DNA]</scope>
    <source>
        <strain evidence="1 2">CBS 151.66</strain>
    </source>
</reference>
<accession>A0A5N5WUI2</accession>